<evidence type="ECO:0000313" key="2">
    <source>
        <dbReference type="EMBL" id="KGX89276.1"/>
    </source>
</evidence>
<gene>
    <name evidence="2" type="ORF">N783_07140</name>
</gene>
<keyword evidence="3" id="KW-1185">Reference proteome</keyword>
<protein>
    <submittedName>
        <fullName evidence="2">Uncharacterized protein</fullName>
    </submittedName>
</protein>
<feature type="transmembrane region" description="Helical" evidence="1">
    <location>
        <begin position="5"/>
        <end position="21"/>
    </location>
</feature>
<dbReference type="RefSeq" id="WP_154657420.1">
    <property type="nucleotide sequence ID" value="NZ_AVPF01000017.1"/>
</dbReference>
<evidence type="ECO:0000313" key="3">
    <source>
        <dbReference type="Proteomes" id="UP000030403"/>
    </source>
</evidence>
<dbReference type="AlphaFoldDB" id="A0A0A5G809"/>
<sequence length="56" mass="6277">MNRNWTPIAFMVGGFIGYYITSDFSDIKNAILAGVFAGVGGFVFLLLQKWMEKRKG</sequence>
<organism evidence="2 3">
    <name type="scientific">Pontibacillus marinus BH030004 = DSM 16465</name>
    <dbReference type="NCBI Taxonomy" id="1385511"/>
    <lineage>
        <taxon>Bacteria</taxon>
        <taxon>Bacillati</taxon>
        <taxon>Bacillota</taxon>
        <taxon>Bacilli</taxon>
        <taxon>Bacillales</taxon>
        <taxon>Bacillaceae</taxon>
        <taxon>Pontibacillus</taxon>
    </lineage>
</organism>
<dbReference type="STRING" id="1385511.GCA_000425225_01573"/>
<accession>A0A0A5G809</accession>
<evidence type="ECO:0000256" key="1">
    <source>
        <dbReference type="SAM" id="Phobius"/>
    </source>
</evidence>
<dbReference type="EMBL" id="AVPF01000017">
    <property type="protein sequence ID" value="KGX89276.1"/>
    <property type="molecule type" value="Genomic_DNA"/>
</dbReference>
<feature type="transmembrane region" description="Helical" evidence="1">
    <location>
        <begin position="27"/>
        <end position="47"/>
    </location>
</feature>
<keyword evidence="1" id="KW-0472">Membrane</keyword>
<keyword evidence="1" id="KW-0812">Transmembrane</keyword>
<proteinExistence type="predicted"/>
<reference evidence="2 3" key="1">
    <citation type="submission" date="2013-08" db="EMBL/GenBank/DDBJ databases">
        <authorList>
            <person name="Huang J."/>
            <person name="Wang G."/>
        </authorList>
    </citation>
    <scope>NUCLEOTIDE SEQUENCE [LARGE SCALE GENOMIC DNA]</scope>
    <source>
        <strain evidence="2 3">BH030004</strain>
    </source>
</reference>
<keyword evidence="1" id="KW-1133">Transmembrane helix</keyword>
<name>A0A0A5G809_9BACI</name>
<dbReference type="Proteomes" id="UP000030403">
    <property type="component" value="Unassembled WGS sequence"/>
</dbReference>
<comment type="caution">
    <text evidence="2">The sequence shown here is derived from an EMBL/GenBank/DDBJ whole genome shotgun (WGS) entry which is preliminary data.</text>
</comment>